<dbReference type="VEuPathDB" id="AmoebaDB:DICPUDRAFT_74329"/>
<dbReference type="GO" id="GO:0005886">
    <property type="term" value="C:plasma membrane"/>
    <property type="evidence" value="ECO:0000318"/>
    <property type="project" value="GO_Central"/>
</dbReference>
<evidence type="ECO:0000313" key="3">
    <source>
        <dbReference type="EMBL" id="EGC40164.1"/>
    </source>
</evidence>
<dbReference type="KEGG" id="dpp:DICPUDRAFT_74329"/>
<dbReference type="GO" id="GO:0006907">
    <property type="term" value="P:pinocytosis"/>
    <property type="evidence" value="ECO:0000318"/>
    <property type="project" value="GO_Central"/>
</dbReference>
<dbReference type="SUPFAM" id="SSF52047">
    <property type="entry name" value="RNI-like"/>
    <property type="match status" value="1"/>
</dbReference>
<dbReference type="RefSeq" id="XP_003283354.1">
    <property type="nucleotide sequence ID" value="XM_003283306.1"/>
</dbReference>
<dbReference type="AlphaFoldDB" id="F0Z7F0"/>
<sequence length="621" mass="67824">MNIKNILVFVALNFIVNICNGEFEPLSQPLKDDQKPLTTDILNLYGVALNDPCSYDVFSCYNIPKNDQDPTAYVGQVVGEINISNLGKQYTISDLSPFALSLEYLNIIDDQVTVGDSFWNSIDQFTKLKKIRISKQSSTIGSTSFPQQLEEIVIDNYGGQVSDVFFNSNLKSLVINGALSGFSYNTQFPSNSKLQNLYLVVTSSFPSGFDGLKGLNTLGLKIDNQKSLSAFTIPNEFNKLSNLDSLSFLFTTDNPVYTFPSSVQNIPSMKSLFISGNGFATPSSGFNYDFTKNQNIRLDFNGLSNLLSCSQKPCIKVNANSKIGTVDSSYSFTNIDLTNFVTIHITGNTIEQPLPAISYDKISYAAFINSGFNGAIPDGYCSVNFRKYRLFNNKLTSAPSCLSCAMYSDEVSSVLLPNGFSKPSSPCVNKKEVKVSTNGAQTSIEGLGFETNLSSTNGKIVIAPSLSISKLNSLITVNAFPGEGSSNLFKYNLNGVELELTVSYEPPVINDQKVNTDSITLMGTGFSTIGKNTAVIHYFDRTTTLYITSSDSVTLNIPRDTIEELISEQDGYELSVVVTVADQVSSNYTIGNPDFPSSSSILSPMSIFNIILVSLCFVLYF</sequence>
<keyword evidence="4" id="KW-1185">Reference proteome</keyword>
<keyword evidence="1" id="KW-1133">Transmembrane helix</keyword>
<feature type="transmembrane region" description="Helical" evidence="1">
    <location>
        <begin position="601"/>
        <end position="620"/>
    </location>
</feature>
<dbReference type="EMBL" id="GL870946">
    <property type="protein sequence ID" value="EGC40164.1"/>
    <property type="molecule type" value="Genomic_DNA"/>
</dbReference>
<dbReference type="OMA" id="PPIVEIN"/>
<evidence type="ECO:0000256" key="1">
    <source>
        <dbReference type="SAM" id="Phobius"/>
    </source>
</evidence>
<dbReference type="GeneID" id="10509226"/>
<gene>
    <name evidence="3" type="ORF">DICPUDRAFT_74329</name>
</gene>
<keyword evidence="1" id="KW-0812">Transmembrane</keyword>
<evidence type="ECO:0008006" key="5">
    <source>
        <dbReference type="Google" id="ProtNLM"/>
    </source>
</evidence>
<dbReference type="GO" id="GO:0045335">
    <property type="term" value="C:phagocytic vesicle"/>
    <property type="evidence" value="ECO:0000318"/>
    <property type="project" value="GO_Central"/>
</dbReference>
<dbReference type="FunFam" id="3.80.10.10:FF:002093">
    <property type="entry name" value="Uncharacterized protein"/>
    <property type="match status" value="1"/>
</dbReference>
<reference evidence="4" key="1">
    <citation type="journal article" date="2011" name="Genome Biol.">
        <title>Comparative genomics of the social amoebae Dictyostelium discoideum and Dictyostelium purpureum.</title>
        <authorList>
            <consortium name="US DOE Joint Genome Institute (JGI-PGF)"/>
            <person name="Sucgang R."/>
            <person name="Kuo A."/>
            <person name="Tian X."/>
            <person name="Salerno W."/>
            <person name="Parikh A."/>
            <person name="Feasley C.L."/>
            <person name="Dalin E."/>
            <person name="Tu H."/>
            <person name="Huang E."/>
            <person name="Barry K."/>
            <person name="Lindquist E."/>
            <person name="Shapiro H."/>
            <person name="Bruce D."/>
            <person name="Schmutz J."/>
            <person name="Salamov A."/>
            <person name="Fey P."/>
            <person name="Gaudet P."/>
            <person name="Anjard C."/>
            <person name="Babu M.M."/>
            <person name="Basu S."/>
            <person name="Bushmanova Y."/>
            <person name="van der Wel H."/>
            <person name="Katoh-Kurasawa M."/>
            <person name="Dinh C."/>
            <person name="Coutinho P.M."/>
            <person name="Saito T."/>
            <person name="Elias M."/>
            <person name="Schaap P."/>
            <person name="Kay R.R."/>
            <person name="Henrissat B."/>
            <person name="Eichinger L."/>
            <person name="Rivero F."/>
            <person name="Putnam N.H."/>
            <person name="West C.M."/>
            <person name="Loomis W.F."/>
            <person name="Chisholm R.L."/>
            <person name="Shaulsky G."/>
            <person name="Strassmann J.E."/>
            <person name="Queller D.C."/>
            <person name="Kuspa A."/>
            <person name="Grigoriev I.V."/>
        </authorList>
    </citation>
    <scope>NUCLEOTIDE SEQUENCE [LARGE SCALE GENOMIC DNA]</scope>
    <source>
        <strain evidence="4">QSDP1</strain>
    </source>
</reference>
<organism evidence="3 4">
    <name type="scientific">Dictyostelium purpureum</name>
    <name type="common">Slime mold</name>
    <dbReference type="NCBI Taxonomy" id="5786"/>
    <lineage>
        <taxon>Eukaryota</taxon>
        <taxon>Amoebozoa</taxon>
        <taxon>Evosea</taxon>
        <taxon>Eumycetozoa</taxon>
        <taxon>Dictyostelia</taxon>
        <taxon>Dictyosteliales</taxon>
        <taxon>Dictyosteliaceae</taxon>
        <taxon>Dictyostelium</taxon>
    </lineage>
</organism>
<keyword evidence="1" id="KW-0472">Membrane</keyword>
<proteinExistence type="predicted"/>
<dbReference type="Gene3D" id="3.80.10.10">
    <property type="entry name" value="Ribonuclease Inhibitor"/>
    <property type="match status" value="1"/>
</dbReference>
<dbReference type="InterPro" id="IPR053133">
    <property type="entry name" value="Sexual_fusion_gp"/>
</dbReference>
<evidence type="ECO:0000256" key="2">
    <source>
        <dbReference type="SAM" id="SignalP"/>
    </source>
</evidence>
<accession>F0Z7F0</accession>
<dbReference type="Proteomes" id="UP000001064">
    <property type="component" value="Unassembled WGS sequence"/>
</dbReference>
<dbReference type="PANTHER" id="PTHR31093:SF7">
    <property type="entry name" value="IPT_TIG DOMAIN-CONTAINING PROTEIN"/>
    <property type="match status" value="1"/>
</dbReference>
<dbReference type="InterPro" id="IPR032675">
    <property type="entry name" value="LRR_dom_sf"/>
</dbReference>
<dbReference type="PANTHER" id="PTHR31093">
    <property type="entry name" value="CELL SURFACE GLYCOPROTEIN GP138-RELATED-RELATED"/>
    <property type="match status" value="1"/>
</dbReference>
<dbReference type="InParanoid" id="F0Z7F0"/>
<keyword evidence="2" id="KW-0732">Signal</keyword>
<feature type="chain" id="PRO_5003263400" description="IPT/TIG domain-containing protein" evidence="2">
    <location>
        <begin position="22"/>
        <end position="621"/>
    </location>
</feature>
<feature type="signal peptide" evidence="2">
    <location>
        <begin position="1"/>
        <end position="21"/>
    </location>
</feature>
<protein>
    <recommendedName>
        <fullName evidence="5">IPT/TIG domain-containing protein</fullName>
    </recommendedName>
</protein>
<evidence type="ECO:0000313" key="4">
    <source>
        <dbReference type="Proteomes" id="UP000001064"/>
    </source>
</evidence>
<name>F0Z7F0_DICPU</name>